<feature type="compositionally biased region" description="Polar residues" evidence="1">
    <location>
        <begin position="540"/>
        <end position="566"/>
    </location>
</feature>
<keyword evidence="3" id="KW-1185">Reference proteome</keyword>
<feature type="region of interest" description="Disordered" evidence="1">
    <location>
        <begin position="118"/>
        <end position="144"/>
    </location>
</feature>
<dbReference type="EMBL" id="CAXKWB010013137">
    <property type="protein sequence ID" value="CAL4106757.1"/>
    <property type="molecule type" value="Genomic_DNA"/>
</dbReference>
<feature type="compositionally biased region" description="Polar residues" evidence="1">
    <location>
        <begin position="133"/>
        <end position="144"/>
    </location>
</feature>
<organism evidence="2 3">
    <name type="scientific">Meganyctiphanes norvegica</name>
    <name type="common">Northern krill</name>
    <name type="synonym">Thysanopoda norvegica</name>
    <dbReference type="NCBI Taxonomy" id="48144"/>
    <lineage>
        <taxon>Eukaryota</taxon>
        <taxon>Metazoa</taxon>
        <taxon>Ecdysozoa</taxon>
        <taxon>Arthropoda</taxon>
        <taxon>Crustacea</taxon>
        <taxon>Multicrustacea</taxon>
        <taxon>Malacostraca</taxon>
        <taxon>Eumalacostraca</taxon>
        <taxon>Eucarida</taxon>
        <taxon>Euphausiacea</taxon>
        <taxon>Euphausiidae</taxon>
        <taxon>Meganyctiphanes</taxon>
    </lineage>
</organism>
<name>A0AAV2R1P0_MEGNR</name>
<feature type="region of interest" description="Disordered" evidence="1">
    <location>
        <begin position="539"/>
        <end position="576"/>
    </location>
</feature>
<feature type="region of interest" description="Disordered" evidence="1">
    <location>
        <begin position="301"/>
        <end position="480"/>
    </location>
</feature>
<evidence type="ECO:0000313" key="2">
    <source>
        <dbReference type="EMBL" id="CAL4106757.1"/>
    </source>
</evidence>
<feature type="compositionally biased region" description="Basic and acidic residues" evidence="1">
    <location>
        <begin position="118"/>
        <end position="127"/>
    </location>
</feature>
<feature type="compositionally biased region" description="Low complexity" evidence="1">
    <location>
        <begin position="370"/>
        <end position="382"/>
    </location>
</feature>
<feature type="compositionally biased region" description="Pro residues" evidence="1">
    <location>
        <begin position="401"/>
        <end position="438"/>
    </location>
</feature>
<protein>
    <submittedName>
        <fullName evidence="2">Uncharacterized protein</fullName>
    </submittedName>
</protein>
<reference evidence="2 3" key="1">
    <citation type="submission" date="2024-05" db="EMBL/GenBank/DDBJ databases">
        <authorList>
            <person name="Wallberg A."/>
        </authorList>
    </citation>
    <scope>NUCLEOTIDE SEQUENCE [LARGE SCALE GENOMIC DNA]</scope>
</reference>
<comment type="caution">
    <text evidence="2">The sequence shown here is derived from an EMBL/GenBank/DDBJ whole genome shotgun (WGS) entry which is preliminary data.</text>
</comment>
<feature type="compositionally biased region" description="Polar residues" evidence="1">
    <location>
        <begin position="459"/>
        <end position="480"/>
    </location>
</feature>
<feature type="region of interest" description="Disordered" evidence="1">
    <location>
        <begin position="193"/>
        <end position="213"/>
    </location>
</feature>
<proteinExistence type="predicted"/>
<gene>
    <name evidence="2" type="ORF">MNOR_LOCUS18405</name>
</gene>
<accession>A0AAV2R1P0</accession>
<feature type="non-terminal residue" evidence="2">
    <location>
        <position position="1"/>
    </location>
</feature>
<feature type="non-terminal residue" evidence="2">
    <location>
        <position position="678"/>
    </location>
</feature>
<dbReference type="Proteomes" id="UP001497623">
    <property type="component" value="Unassembled WGS sequence"/>
</dbReference>
<sequence>LIGNKNKSSKSVNDNVSEEEELLFQQELDKLNFFDFSMLNSDSLEKTNISLPLLLEGSHTPRYEDSSGSIATFLKDIAGSPGFQSAFLGDLIKSFGSLDSNALKLIYSLLIKPLNEAKPSEKSKQDRVGLAPSSFQSPQRISRPQNLGDNIVLENDRLPLRDQPENGWDIFPSRRPWDMKKVSELQPSSLHSVNVVSRGRPSTPPQISSYEDTWLPRPQKLPRLRANARRDDGVDVITAPPFENFEIVLGSSLDHSPKQKQIGPVPFHKLKLGEAMPPPEALEALPDGAVLIPPSQLFKRPPLPKITTGEDGTPRIEMPLSDLMPNLPFFGKNEKRPPGPSSWLRPPAPPKASDIPPRIPSFLPSMMQTRRPSNPNSSPNRRTGPNIQLPYFPSSPTRLHNPPPPRLHNTPPPRLHNTPPPRLHNTPPPRLHNTPPPRLHNTPPSRLRPTGPPPAVTKLQESTTPIPVNNNALESSNNIPNVKPIMNPIMNPSGIDISGPIPVPVFMPAPQRPVIVSTTMASINNEVERVDEIMKLEPEYSQNGPPVNNYPAQPSNDQHQAGTPSPQHDENSYYSEDDQMLPTSTQATHVTDNNEDFPTTNDRFVPGFPGGFNEFHEDSMYYHDIPQEYAYYDDTYYDGRETQYYYDTGSHPQYDYDQNPTNHYQYNIGKNNSHEYAH</sequence>
<evidence type="ECO:0000256" key="1">
    <source>
        <dbReference type="SAM" id="MobiDB-lite"/>
    </source>
</evidence>
<dbReference type="AlphaFoldDB" id="A0AAV2R1P0"/>
<evidence type="ECO:0000313" key="3">
    <source>
        <dbReference type="Proteomes" id="UP001497623"/>
    </source>
</evidence>